<dbReference type="EMBL" id="WWBZ02000001">
    <property type="protein sequence ID" value="KAF4314291.1"/>
    <property type="molecule type" value="Genomic_DNA"/>
</dbReference>
<evidence type="ECO:0000313" key="7">
    <source>
        <dbReference type="EMBL" id="KAF4314291.1"/>
    </source>
</evidence>
<accession>A0A8H4NCT0</accession>
<dbReference type="PANTHER" id="PTHR46910">
    <property type="entry name" value="TRANSCRIPTION FACTOR PDR1"/>
    <property type="match status" value="1"/>
</dbReference>
<dbReference type="CDD" id="cd12148">
    <property type="entry name" value="fungal_TF_MHR"/>
    <property type="match status" value="1"/>
</dbReference>
<dbReference type="GO" id="GO:0000981">
    <property type="term" value="F:DNA-binding transcription factor activity, RNA polymerase II-specific"/>
    <property type="evidence" value="ECO:0007669"/>
    <property type="project" value="InterPro"/>
</dbReference>
<sequence length="760" mass="82960">MSRPLAPLVSVSSAHQSSAAQDAVNSQRRKRPNGILAVACLVCQKRKTKCDGARPACRTCSSKKLTCVYEAPEGQTRHAALKLRNSDLQARLTSSVNLLWSLKTLPPDEAADILERIRSSDDPSAVLDSFTPDSRGSKRPRSPEARVSPASSGPSSSQTPPAKRPSYGIPTPESEIRPSDLFQASSRESAAFSLLKSPVCRDAVQYFIKCTGILFHIFTKDQGDRAFDEMLRGAESTVPRISMCEVCASAAVGSQYSHGKVSAQAGHQFYNIARHLLDDAIQVDPLRGMKVCALLAMYNIVIKGSVALAFIEMGIGLGVSKGLPLGPSPPHVSAELWLDYKKVWTTLLCFKGWLVATLGYYSWDSWMEKIIASRATITEPGISTTESIKVEMTRLAILKAKIFQTTFVFSEISPGAINNVRTELRGWYNELHPSMQLAQLAGGTSDLNFRRGIYLVHCLHLGGMILVQRRILQNYGPTVKTEPELADRTIRQLSDAIEEGFTAAIACARILDLVHQADGIFQRCWLCVFQSYISTVEILFMTTQKLLHDYPKPQCVPDLAVANKSLAVLRFCAQTDHIAQDFLASLQPHYDFLTSLAQEDESRSIEELFDFSPPREAVVTHASLPWEDLLKLPPGESQLHETSRQLMGQLCNPFANMKNITANEFQGPVDPCSMPMQSGTVEEYTLGAHLDWANDQPGGPGSEKRASQQEEAAAAATVAAATTLSEGIVASVSDGFFVNSAEPCGWTFGGSCVGTVPEVV</sequence>
<feature type="compositionally biased region" description="Low complexity" evidence="5">
    <location>
        <begin position="9"/>
        <end position="24"/>
    </location>
</feature>
<name>A0A8H4NCT0_9PEZI</name>
<evidence type="ECO:0000256" key="4">
    <source>
        <dbReference type="ARBA" id="ARBA00023242"/>
    </source>
</evidence>
<evidence type="ECO:0000256" key="5">
    <source>
        <dbReference type="SAM" id="MobiDB-lite"/>
    </source>
</evidence>
<gene>
    <name evidence="7" type="ORF">GTA08_BOTSDO00263</name>
</gene>
<proteinExistence type="predicted"/>
<dbReference type="InterPro" id="IPR001138">
    <property type="entry name" value="Zn2Cys6_DnaBD"/>
</dbReference>
<keyword evidence="4" id="KW-0539">Nucleus</keyword>
<protein>
    <recommendedName>
        <fullName evidence="6">Zn(2)-C6 fungal-type domain-containing protein</fullName>
    </recommendedName>
</protein>
<dbReference type="SUPFAM" id="SSF57701">
    <property type="entry name" value="Zn2/Cys6 DNA-binding domain"/>
    <property type="match status" value="1"/>
</dbReference>
<organism evidence="7 8">
    <name type="scientific">Botryosphaeria dothidea</name>
    <dbReference type="NCBI Taxonomy" id="55169"/>
    <lineage>
        <taxon>Eukaryota</taxon>
        <taxon>Fungi</taxon>
        <taxon>Dikarya</taxon>
        <taxon>Ascomycota</taxon>
        <taxon>Pezizomycotina</taxon>
        <taxon>Dothideomycetes</taxon>
        <taxon>Dothideomycetes incertae sedis</taxon>
        <taxon>Botryosphaeriales</taxon>
        <taxon>Botryosphaeriaceae</taxon>
        <taxon>Botryosphaeria</taxon>
    </lineage>
</organism>
<keyword evidence="2" id="KW-0479">Metal-binding</keyword>
<dbReference type="InterPro" id="IPR036864">
    <property type="entry name" value="Zn2-C6_fun-type_DNA-bd_sf"/>
</dbReference>
<keyword evidence="3" id="KW-0238">DNA-binding</keyword>
<dbReference type="PANTHER" id="PTHR46910:SF3">
    <property type="entry name" value="HALOTOLERANCE PROTEIN 9-RELATED"/>
    <property type="match status" value="1"/>
</dbReference>
<comment type="subcellular location">
    <subcellularLocation>
        <location evidence="1">Nucleus</location>
    </subcellularLocation>
</comment>
<dbReference type="GO" id="GO:0008270">
    <property type="term" value="F:zinc ion binding"/>
    <property type="evidence" value="ECO:0007669"/>
    <property type="project" value="InterPro"/>
</dbReference>
<evidence type="ECO:0000259" key="6">
    <source>
        <dbReference type="PROSITE" id="PS50048"/>
    </source>
</evidence>
<keyword evidence="8" id="KW-1185">Reference proteome</keyword>
<feature type="domain" description="Zn(2)-C6 fungal-type" evidence="6">
    <location>
        <begin position="39"/>
        <end position="69"/>
    </location>
</feature>
<dbReference type="GO" id="GO:0005634">
    <property type="term" value="C:nucleus"/>
    <property type="evidence" value="ECO:0007669"/>
    <property type="project" value="UniProtKB-SubCell"/>
</dbReference>
<evidence type="ECO:0000313" key="8">
    <source>
        <dbReference type="Proteomes" id="UP000572817"/>
    </source>
</evidence>
<dbReference type="Gene3D" id="4.10.240.10">
    <property type="entry name" value="Zn(2)-C6 fungal-type DNA-binding domain"/>
    <property type="match status" value="1"/>
</dbReference>
<evidence type="ECO:0000256" key="1">
    <source>
        <dbReference type="ARBA" id="ARBA00004123"/>
    </source>
</evidence>
<dbReference type="OrthoDB" id="1919336at2759"/>
<dbReference type="Pfam" id="PF00172">
    <property type="entry name" value="Zn_clus"/>
    <property type="match status" value="1"/>
</dbReference>
<reference evidence="7" key="1">
    <citation type="submission" date="2020-04" db="EMBL/GenBank/DDBJ databases">
        <title>Genome Assembly and Annotation of Botryosphaeria dothidea sdau 11-99, a Latent Pathogen of Apple Fruit Ring Rot in China.</title>
        <authorList>
            <person name="Yu C."/>
            <person name="Diao Y."/>
            <person name="Lu Q."/>
            <person name="Zhao J."/>
            <person name="Cui S."/>
            <person name="Peng C."/>
            <person name="He B."/>
            <person name="Liu H."/>
        </authorList>
    </citation>
    <scope>NUCLEOTIDE SEQUENCE [LARGE SCALE GENOMIC DNA]</scope>
    <source>
        <strain evidence="7">Sdau11-99</strain>
    </source>
</reference>
<comment type="caution">
    <text evidence="7">The sequence shown here is derived from an EMBL/GenBank/DDBJ whole genome shotgun (WGS) entry which is preliminary data.</text>
</comment>
<feature type="compositionally biased region" description="Low complexity" evidence="5">
    <location>
        <begin position="148"/>
        <end position="161"/>
    </location>
</feature>
<feature type="region of interest" description="Disordered" evidence="5">
    <location>
        <begin position="1"/>
        <end position="28"/>
    </location>
</feature>
<dbReference type="Proteomes" id="UP000572817">
    <property type="component" value="Unassembled WGS sequence"/>
</dbReference>
<dbReference type="CDD" id="cd00067">
    <property type="entry name" value="GAL4"/>
    <property type="match status" value="1"/>
</dbReference>
<dbReference type="GO" id="GO:0003677">
    <property type="term" value="F:DNA binding"/>
    <property type="evidence" value="ECO:0007669"/>
    <property type="project" value="UniProtKB-KW"/>
</dbReference>
<evidence type="ECO:0000256" key="2">
    <source>
        <dbReference type="ARBA" id="ARBA00022723"/>
    </source>
</evidence>
<evidence type="ECO:0000256" key="3">
    <source>
        <dbReference type="ARBA" id="ARBA00023125"/>
    </source>
</evidence>
<dbReference type="InterPro" id="IPR050987">
    <property type="entry name" value="AtrR-like"/>
</dbReference>
<dbReference type="PROSITE" id="PS50048">
    <property type="entry name" value="ZN2_CY6_FUNGAL_2"/>
    <property type="match status" value="1"/>
</dbReference>
<dbReference type="AlphaFoldDB" id="A0A8H4NCT0"/>
<feature type="region of interest" description="Disordered" evidence="5">
    <location>
        <begin position="123"/>
        <end position="176"/>
    </location>
</feature>
<dbReference type="SMART" id="SM00066">
    <property type="entry name" value="GAL4"/>
    <property type="match status" value="1"/>
</dbReference>